<dbReference type="Proteomes" id="UP000091857">
    <property type="component" value="Chromosome 3"/>
</dbReference>
<dbReference type="PANTHER" id="PTHR33401:SF13">
    <property type="entry name" value="EXPRESSED PROTEIN"/>
    <property type="match status" value="1"/>
</dbReference>
<dbReference type="AlphaFoldDB" id="A0A2C9W7M2"/>
<evidence type="ECO:0000256" key="1">
    <source>
        <dbReference type="SAM" id="MobiDB-lite"/>
    </source>
</evidence>
<protein>
    <submittedName>
        <fullName evidence="2">Uncharacterized protein</fullName>
    </submittedName>
</protein>
<reference evidence="3" key="1">
    <citation type="journal article" date="2016" name="Nat. Biotechnol.">
        <title>Sequencing wild and cultivated cassava and related species reveals extensive interspecific hybridization and genetic diversity.</title>
        <authorList>
            <person name="Bredeson J.V."/>
            <person name="Lyons J.B."/>
            <person name="Prochnik S.E."/>
            <person name="Wu G.A."/>
            <person name="Ha C.M."/>
            <person name="Edsinger-Gonzales E."/>
            <person name="Grimwood J."/>
            <person name="Schmutz J."/>
            <person name="Rabbi I.Y."/>
            <person name="Egesi C."/>
            <person name="Nauluvula P."/>
            <person name="Lebot V."/>
            <person name="Ndunguru J."/>
            <person name="Mkamilo G."/>
            <person name="Bart R.S."/>
            <person name="Setter T.L."/>
            <person name="Gleadow R.M."/>
            <person name="Kulakow P."/>
            <person name="Ferguson M.E."/>
            <person name="Rounsley S."/>
            <person name="Rokhsar D.S."/>
        </authorList>
    </citation>
    <scope>NUCLEOTIDE SEQUENCE [LARGE SCALE GENOMIC DNA]</scope>
    <source>
        <strain evidence="3">cv. AM560-2</strain>
    </source>
</reference>
<proteinExistence type="predicted"/>
<accession>A0A2C9W7M2</accession>
<evidence type="ECO:0000313" key="3">
    <source>
        <dbReference type="Proteomes" id="UP000091857"/>
    </source>
</evidence>
<evidence type="ECO:0000313" key="2">
    <source>
        <dbReference type="EMBL" id="OAY55386.1"/>
    </source>
</evidence>
<feature type="compositionally biased region" description="Low complexity" evidence="1">
    <location>
        <begin position="18"/>
        <end position="29"/>
    </location>
</feature>
<keyword evidence="3" id="KW-1185">Reference proteome</keyword>
<comment type="caution">
    <text evidence="2">The sequence shown here is derived from an EMBL/GenBank/DDBJ whole genome shotgun (WGS) entry which is preliminary data.</text>
</comment>
<feature type="compositionally biased region" description="Basic and acidic residues" evidence="1">
    <location>
        <begin position="54"/>
        <end position="66"/>
    </location>
</feature>
<dbReference type="EMBL" id="CM004389">
    <property type="protein sequence ID" value="OAY55386.1"/>
    <property type="molecule type" value="Genomic_DNA"/>
</dbReference>
<feature type="compositionally biased region" description="Polar residues" evidence="1">
    <location>
        <begin position="42"/>
        <end position="53"/>
    </location>
</feature>
<gene>
    <name evidence="2" type="ORF">MANES_03G149800v8</name>
</gene>
<name>A0A2C9W7M2_MANES</name>
<feature type="region of interest" description="Disordered" evidence="1">
    <location>
        <begin position="1"/>
        <end position="66"/>
    </location>
</feature>
<dbReference type="Gramene" id="Manes.03G149800.1.v8.1">
    <property type="protein sequence ID" value="Manes.03G149800.1.v8.1.CDS"/>
    <property type="gene ID" value="Manes.03G149800.v8.1"/>
</dbReference>
<sequence>MEEITNNDESQGEEKGNRGSNSRSYGSTGPHIEHLPLKSNLKKTTTVEEINQSRTEKRKVSWPDAHGNDIAHVHEFEPSLSEDGEIEGVRNSCICTIQ</sequence>
<dbReference type="PANTHER" id="PTHR33401">
    <property type="entry name" value="LIGHT-HARVESTING COMPLEX-LIKE PROTEIN OHP2, CHLOROPLASTIC"/>
    <property type="match status" value="1"/>
</dbReference>
<organism evidence="2 3">
    <name type="scientific">Manihot esculenta</name>
    <name type="common">Cassava</name>
    <name type="synonym">Jatropha manihot</name>
    <dbReference type="NCBI Taxonomy" id="3983"/>
    <lineage>
        <taxon>Eukaryota</taxon>
        <taxon>Viridiplantae</taxon>
        <taxon>Streptophyta</taxon>
        <taxon>Embryophyta</taxon>
        <taxon>Tracheophyta</taxon>
        <taxon>Spermatophyta</taxon>
        <taxon>Magnoliopsida</taxon>
        <taxon>eudicotyledons</taxon>
        <taxon>Gunneridae</taxon>
        <taxon>Pentapetalae</taxon>
        <taxon>rosids</taxon>
        <taxon>fabids</taxon>
        <taxon>Malpighiales</taxon>
        <taxon>Euphorbiaceae</taxon>
        <taxon>Crotonoideae</taxon>
        <taxon>Manihoteae</taxon>
        <taxon>Manihot</taxon>
    </lineage>
</organism>